<evidence type="ECO:0000313" key="6">
    <source>
        <dbReference type="Proteomes" id="UP000030700"/>
    </source>
</evidence>
<accession>A0A081BMY5</accession>
<feature type="domain" description="Glycosyltransferase 2-like" evidence="4">
    <location>
        <begin position="7"/>
        <end position="182"/>
    </location>
</feature>
<dbReference type="SUPFAM" id="SSF53448">
    <property type="entry name" value="Nucleotide-diphospho-sugar transferases"/>
    <property type="match status" value="1"/>
</dbReference>
<dbReference type="CDD" id="cd04186">
    <property type="entry name" value="GT_2_like_c"/>
    <property type="match status" value="1"/>
</dbReference>
<protein>
    <submittedName>
        <fullName evidence="5">Glycosyl transferase, family 2</fullName>
    </submittedName>
</protein>
<keyword evidence="3 5" id="KW-0808">Transferase</keyword>
<gene>
    <name evidence="5" type="ORF">U14_02996</name>
</gene>
<dbReference type="Proteomes" id="UP000030700">
    <property type="component" value="Unassembled WGS sequence"/>
</dbReference>
<evidence type="ECO:0000259" key="4">
    <source>
        <dbReference type="Pfam" id="PF00535"/>
    </source>
</evidence>
<name>A0A081BMY5_9BACT</name>
<dbReference type="Gene3D" id="3.90.550.10">
    <property type="entry name" value="Spore Coat Polysaccharide Biosynthesis Protein SpsA, Chain A"/>
    <property type="match status" value="1"/>
</dbReference>
<evidence type="ECO:0000256" key="3">
    <source>
        <dbReference type="ARBA" id="ARBA00022679"/>
    </source>
</evidence>
<evidence type="ECO:0000313" key="5">
    <source>
        <dbReference type="EMBL" id="GAK51751.1"/>
    </source>
</evidence>
<reference evidence="5" key="1">
    <citation type="journal article" date="2015" name="PeerJ">
        <title>First genomic representation of candidate bacterial phylum KSB3 points to enhanced environmental sensing as a trigger of wastewater bulking.</title>
        <authorList>
            <person name="Sekiguchi Y."/>
            <person name="Ohashi A."/>
            <person name="Parks D.H."/>
            <person name="Yamauchi T."/>
            <person name="Tyson G.W."/>
            <person name="Hugenholtz P."/>
        </authorList>
    </citation>
    <scope>NUCLEOTIDE SEQUENCE [LARGE SCALE GENOMIC DNA]</scope>
</reference>
<dbReference type="AlphaFoldDB" id="A0A081BMY5"/>
<comment type="similarity">
    <text evidence="1">Belongs to the glycosyltransferase 2 family.</text>
</comment>
<dbReference type="InterPro" id="IPR001173">
    <property type="entry name" value="Glyco_trans_2-like"/>
</dbReference>
<dbReference type="InterPro" id="IPR029044">
    <property type="entry name" value="Nucleotide-diphossugar_trans"/>
</dbReference>
<dbReference type="EMBL" id="DF820457">
    <property type="protein sequence ID" value="GAK51751.1"/>
    <property type="molecule type" value="Genomic_DNA"/>
</dbReference>
<proteinExistence type="inferred from homology"/>
<evidence type="ECO:0000256" key="1">
    <source>
        <dbReference type="ARBA" id="ARBA00006739"/>
    </source>
</evidence>
<evidence type="ECO:0000256" key="2">
    <source>
        <dbReference type="ARBA" id="ARBA00022676"/>
    </source>
</evidence>
<organism evidence="5">
    <name type="scientific">Candidatus Moduliflexus flocculans</name>
    <dbReference type="NCBI Taxonomy" id="1499966"/>
    <lineage>
        <taxon>Bacteria</taxon>
        <taxon>Candidatus Moduliflexota</taxon>
        <taxon>Candidatus Moduliflexia</taxon>
        <taxon>Candidatus Moduliflexales</taxon>
        <taxon>Candidatus Moduliflexaceae</taxon>
    </lineage>
</organism>
<dbReference type="STRING" id="1499966.U14_02996"/>
<dbReference type="Pfam" id="PF00535">
    <property type="entry name" value="Glycos_transf_2"/>
    <property type="match status" value="1"/>
</dbReference>
<dbReference type="PANTHER" id="PTHR43179:SF12">
    <property type="entry name" value="GALACTOFURANOSYLTRANSFERASE GLFT2"/>
    <property type="match status" value="1"/>
</dbReference>
<keyword evidence="6" id="KW-1185">Reference proteome</keyword>
<dbReference type="GO" id="GO:0016757">
    <property type="term" value="F:glycosyltransferase activity"/>
    <property type="evidence" value="ECO:0007669"/>
    <property type="project" value="UniProtKB-KW"/>
</dbReference>
<keyword evidence="2" id="KW-0328">Glycosyltransferase</keyword>
<dbReference type="PANTHER" id="PTHR43179">
    <property type="entry name" value="RHAMNOSYLTRANSFERASE WBBL"/>
    <property type="match status" value="1"/>
</dbReference>
<sequence length="339" mass="39304">MSRPIVSVIIVNWNGANYLETCLVSLARQQHCRLEILIVDNASTDCSSEVVASFQMQHPKLPVIFIRNAQNEGFCRANNQGIRASSGEFVLLLNADVTLQPLFVAKLLQVMRNDRKVGIVAGKLLSGLDPQKIDSTGIVIYKNRRAVDRGQQEADDGRYAEQEEIFGASGAACLYRRAMLEALKYSRKELAEFQPTDQPHDEYLDELFFAYKEDVDLSWRAQLAGWKCIYTPEAVGYHFRKWGMGKRQQIPKWVRRQSLKNRYVMLLKNERWNTLMPSLLPVIWFELLSLGYMLIREPYLFAVIHDIVRLWPAIKQKRRLTQQRACRSEAPERLLHWFQ</sequence>
<dbReference type="HOGENOM" id="CLU_023845_4_0_0"/>